<dbReference type="EMBL" id="OZ035843">
    <property type="protein sequence ID" value="CAL1596988.1"/>
    <property type="molecule type" value="Genomic_DNA"/>
</dbReference>
<dbReference type="Pfam" id="PF15678">
    <property type="entry name" value="SPICE"/>
    <property type="match status" value="1"/>
</dbReference>
<feature type="compositionally biased region" description="Low complexity" evidence="12">
    <location>
        <begin position="480"/>
        <end position="494"/>
    </location>
</feature>
<proteinExistence type="predicted"/>
<organism evidence="13 14">
    <name type="scientific">Knipowitschia caucasica</name>
    <name type="common">Caucasian dwarf goby</name>
    <name type="synonym">Pomatoschistus caucasicus</name>
    <dbReference type="NCBI Taxonomy" id="637954"/>
    <lineage>
        <taxon>Eukaryota</taxon>
        <taxon>Metazoa</taxon>
        <taxon>Chordata</taxon>
        <taxon>Craniata</taxon>
        <taxon>Vertebrata</taxon>
        <taxon>Euteleostomi</taxon>
        <taxon>Actinopterygii</taxon>
        <taxon>Neopterygii</taxon>
        <taxon>Teleostei</taxon>
        <taxon>Neoteleostei</taxon>
        <taxon>Acanthomorphata</taxon>
        <taxon>Gobiaria</taxon>
        <taxon>Gobiiformes</taxon>
        <taxon>Gobioidei</taxon>
        <taxon>Gobiidae</taxon>
        <taxon>Gobiinae</taxon>
        <taxon>Knipowitschia</taxon>
    </lineage>
</organism>
<feature type="compositionally biased region" description="Polar residues" evidence="12">
    <location>
        <begin position="560"/>
        <end position="573"/>
    </location>
</feature>
<dbReference type="AlphaFoldDB" id="A0AAV2L8Q9"/>
<feature type="compositionally biased region" description="Polar residues" evidence="12">
    <location>
        <begin position="668"/>
        <end position="683"/>
    </location>
</feature>
<feature type="region of interest" description="Disordered" evidence="12">
    <location>
        <begin position="537"/>
        <end position="573"/>
    </location>
</feature>
<dbReference type="GO" id="GO:0046599">
    <property type="term" value="P:regulation of centriole replication"/>
    <property type="evidence" value="ECO:0007669"/>
    <property type="project" value="TreeGrafter"/>
</dbReference>
<feature type="coiled-coil region" evidence="11">
    <location>
        <begin position="499"/>
        <end position="526"/>
    </location>
</feature>
<feature type="region of interest" description="Disordered" evidence="12">
    <location>
        <begin position="1"/>
        <end position="31"/>
    </location>
</feature>
<keyword evidence="5" id="KW-0132">Cell division</keyword>
<evidence type="ECO:0000256" key="7">
    <source>
        <dbReference type="ARBA" id="ARBA00023054"/>
    </source>
</evidence>
<keyword evidence="14" id="KW-1185">Reference proteome</keyword>
<evidence type="ECO:0000256" key="4">
    <source>
        <dbReference type="ARBA" id="ARBA00022490"/>
    </source>
</evidence>
<evidence type="ECO:0000313" key="13">
    <source>
        <dbReference type="EMBL" id="CAL1596988.1"/>
    </source>
</evidence>
<protein>
    <recommendedName>
        <fullName evidence="3">Spindle and centriole-associated protein 1</fullName>
    </recommendedName>
    <alternativeName>
        <fullName evidence="10">Coiled-coil domain-containing protein 52</fullName>
    </alternativeName>
</protein>
<dbReference type="PANTHER" id="PTHR31167:SF3">
    <property type="entry name" value="SPINDLE AND CENTRIOLE-ASSOCIATED PROTEIN 1"/>
    <property type="match status" value="1"/>
</dbReference>
<keyword evidence="4" id="KW-0963">Cytoplasm</keyword>
<name>A0AAV2L8Q9_KNICA</name>
<evidence type="ECO:0000256" key="1">
    <source>
        <dbReference type="ARBA" id="ARBA00004114"/>
    </source>
</evidence>
<feature type="compositionally biased region" description="Polar residues" evidence="12">
    <location>
        <begin position="537"/>
        <end position="551"/>
    </location>
</feature>
<evidence type="ECO:0000256" key="2">
    <source>
        <dbReference type="ARBA" id="ARBA00004186"/>
    </source>
</evidence>
<dbReference type="GO" id="GO:0090307">
    <property type="term" value="P:mitotic spindle assembly"/>
    <property type="evidence" value="ECO:0007669"/>
    <property type="project" value="InterPro"/>
</dbReference>
<keyword evidence="9" id="KW-0131">Cell cycle</keyword>
<feature type="compositionally biased region" description="Polar residues" evidence="12">
    <location>
        <begin position="646"/>
        <end position="661"/>
    </location>
</feature>
<dbReference type="GO" id="GO:0051310">
    <property type="term" value="P:metaphase chromosome alignment"/>
    <property type="evidence" value="ECO:0007669"/>
    <property type="project" value="TreeGrafter"/>
</dbReference>
<evidence type="ECO:0000256" key="5">
    <source>
        <dbReference type="ARBA" id="ARBA00022618"/>
    </source>
</evidence>
<feature type="region of interest" description="Disordered" evidence="12">
    <location>
        <begin position="444"/>
        <end position="463"/>
    </location>
</feature>
<dbReference type="PANTHER" id="PTHR31167">
    <property type="entry name" value="SPINDLE AND CENTRIOLE ASSOCIATED PROTEIN 1 SPICE1"/>
    <property type="match status" value="1"/>
</dbReference>
<gene>
    <name evidence="13" type="ORF">KC01_LOCUS25571</name>
</gene>
<feature type="coiled-coil region" evidence="11">
    <location>
        <begin position="367"/>
        <end position="394"/>
    </location>
</feature>
<reference evidence="13 14" key="1">
    <citation type="submission" date="2024-04" db="EMBL/GenBank/DDBJ databases">
        <authorList>
            <person name="Waldvogel A.-M."/>
            <person name="Schoenle A."/>
        </authorList>
    </citation>
    <scope>NUCLEOTIDE SEQUENCE [LARGE SCALE GENOMIC DNA]</scope>
</reference>
<evidence type="ECO:0000256" key="8">
    <source>
        <dbReference type="ARBA" id="ARBA00023212"/>
    </source>
</evidence>
<dbReference type="GO" id="GO:0051301">
    <property type="term" value="P:cell division"/>
    <property type="evidence" value="ECO:0007669"/>
    <property type="project" value="UniProtKB-KW"/>
</dbReference>
<dbReference type="GO" id="GO:0005814">
    <property type="term" value="C:centriole"/>
    <property type="evidence" value="ECO:0007669"/>
    <property type="project" value="UniProtKB-SubCell"/>
</dbReference>
<keyword evidence="8" id="KW-0206">Cytoskeleton</keyword>
<evidence type="ECO:0000313" key="14">
    <source>
        <dbReference type="Proteomes" id="UP001497482"/>
    </source>
</evidence>
<evidence type="ECO:0000256" key="6">
    <source>
        <dbReference type="ARBA" id="ARBA00022776"/>
    </source>
</evidence>
<evidence type="ECO:0000256" key="9">
    <source>
        <dbReference type="ARBA" id="ARBA00023306"/>
    </source>
</evidence>
<evidence type="ECO:0000256" key="10">
    <source>
        <dbReference type="ARBA" id="ARBA00030722"/>
    </source>
</evidence>
<accession>A0AAV2L8Q9</accession>
<feature type="region of interest" description="Disordered" evidence="12">
    <location>
        <begin position="636"/>
        <end position="683"/>
    </location>
</feature>
<evidence type="ECO:0000256" key="11">
    <source>
        <dbReference type="SAM" id="Coils"/>
    </source>
</evidence>
<dbReference type="GO" id="GO:0005819">
    <property type="term" value="C:spindle"/>
    <property type="evidence" value="ECO:0007669"/>
    <property type="project" value="UniProtKB-SubCell"/>
</dbReference>
<feature type="region of interest" description="Disordered" evidence="12">
    <location>
        <begin position="474"/>
        <end position="494"/>
    </location>
</feature>
<evidence type="ECO:0000256" key="3">
    <source>
        <dbReference type="ARBA" id="ARBA00018313"/>
    </source>
</evidence>
<dbReference type="Proteomes" id="UP001497482">
    <property type="component" value="Chromosome 21"/>
</dbReference>
<evidence type="ECO:0000256" key="12">
    <source>
        <dbReference type="SAM" id="MobiDB-lite"/>
    </source>
</evidence>
<dbReference type="GO" id="GO:0005813">
    <property type="term" value="C:centrosome"/>
    <property type="evidence" value="ECO:0007669"/>
    <property type="project" value="TreeGrafter"/>
</dbReference>
<dbReference type="InterPro" id="IPR031387">
    <property type="entry name" value="SPICE1"/>
</dbReference>
<comment type="subcellular location">
    <subcellularLocation>
        <location evidence="1">Cytoplasm</location>
        <location evidence="1">Cytoskeleton</location>
        <location evidence="1">Microtubule organizing center</location>
        <location evidence="1">Centrosome</location>
        <location evidence="1">Centriole</location>
    </subcellularLocation>
    <subcellularLocation>
        <location evidence="2">Cytoplasm</location>
        <location evidence="2">Cytoskeleton</location>
        <location evidence="2">Spindle</location>
    </subcellularLocation>
</comment>
<feature type="compositionally biased region" description="Basic residues" evidence="12">
    <location>
        <begin position="14"/>
        <end position="26"/>
    </location>
</feature>
<sequence>MSSVRFGRQQPLPKGKKTIRPKKTAPPKKEWVSTVNDLSVHKLTPAEVNYRHERMKSHNTVSAQWELREKALKRRLRHGSPSPLDSTSLSIIREVLSDQMLLQDVLARSDRAMSVVKDIFGDSPRRQTGHPSVTMAPSCNSDSLLPVFQRPDAPTELSQLSQSMMDPQALNEIKDSSEEDCDPINCSNDVIQRANIRKIKSRTTGKVVRKQTGNSILVTPKGKAPDKEALNATVAVQRIRRSQSRDLECNDGEMISQVLNPGHPLGSTFTSVRKTKKCADRSSELDGSSFASLNGDQSSLGLLQCMLGQVEADLDFCSPDTVPTSDQCPKRTKGLTGFSVALVSTLGRLVHILKQNKAESQKAAVERARIEGQLTKQHNLIEALKAENTALRDDTAALQSCLQQRISEIEEKVDTVVLVIGSTEMPCITTQEPDIPTASLTQAERDQTHTTPVVLPPLPQQTTDNWPHVAGTLITPQPHSNLRLTSTSPRSSVSSKVSAKAMMAEIEQLSRQNELIKAQLAQAKGLTSMSANSSYLEETRLSCGSTDSPQNGAGRRDSKSTQPPASEQADTSVLNMSSVEQRLLELNRQSAAARTRLLDIIDQQQHMASVKLSPSVSPAPHSALGLVTDRRASSEISVLQEHMLPTKQSASNEPSPSQSLRSEGAKDIQSSPEGWFSLSTHLR</sequence>
<keyword evidence="7 11" id="KW-0175">Coiled coil</keyword>
<keyword evidence="6" id="KW-0498">Mitosis</keyword>